<evidence type="ECO:0000313" key="4">
    <source>
        <dbReference type="Proteomes" id="UP000252355"/>
    </source>
</evidence>
<evidence type="ECO:0000256" key="1">
    <source>
        <dbReference type="SAM" id="MobiDB-lite"/>
    </source>
</evidence>
<keyword evidence="2" id="KW-0812">Transmembrane</keyword>
<evidence type="ECO:0000313" key="3">
    <source>
        <dbReference type="EMBL" id="RCK80924.1"/>
    </source>
</evidence>
<gene>
    <name evidence="3" type="ORF">OZSIB_2812</name>
</gene>
<feature type="transmembrane region" description="Helical" evidence="2">
    <location>
        <begin position="148"/>
        <end position="170"/>
    </location>
</feature>
<dbReference type="EMBL" id="QOQW01000004">
    <property type="protein sequence ID" value="RCK80924.1"/>
    <property type="molecule type" value="Genomic_DNA"/>
</dbReference>
<keyword evidence="2" id="KW-1133">Transmembrane helix</keyword>
<sequence length="171" mass="17144">MGRLTKEGAPGATPDLSAVPPVPSVSAGAAAGGAAGGTPRPAVGMTRWMQALRGKLADHPVLTRLQRLRWLMGGVGILVGLGLAVRLAQRGATVGALALAGLGALVMGLLAWLMTTCGLLAIAPAEFLSGEAGQAFVQRWAAGRPPGVARLLFALEALLAAILLGGLLAVF</sequence>
<comment type="caution">
    <text evidence="3">The sequence shown here is derived from an EMBL/GenBank/DDBJ whole genome shotgun (WGS) entry which is preliminary data.</text>
</comment>
<proteinExistence type="predicted"/>
<feature type="transmembrane region" description="Helical" evidence="2">
    <location>
        <begin position="97"/>
        <end position="123"/>
    </location>
</feature>
<dbReference type="AlphaFoldDB" id="A0A367ZS06"/>
<keyword evidence="2" id="KW-0472">Membrane</keyword>
<protein>
    <submittedName>
        <fullName evidence="3">Uncharacterized protein</fullName>
    </submittedName>
</protein>
<name>A0A367ZS06_9BACT</name>
<dbReference type="Proteomes" id="UP000252355">
    <property type="component" value="Unassembled WGS sequence"/>
</dbReference>
<accession>A0A367ZS06</accession>
<reference evidence="3 4" key="1">
    <citation type="submission" date="2018-05" db="EMBL/GenBank/DDBJ databases">
        <title>A metagenomic window into the 2 km-deep terrestrial subsurface aquifer revealed taxonomically and functionally diverse microbial community comprising novel uncultured bacterial lineages.</title>
        <authorList>
            <person name="Kadnikov V.V."/>
            <person name="Mardanov A.V."/>
            <person name="Beletsky A.V."/>
            <person name="Banks D."/>
            <person name="Pimenov N.V."/>
            <person name="Frank Y.A."/>
            <person name="Karnachuk O.V."/>
            <person name="Ravin N.V."/>
        </authorList>
    </citation>
    <scope>NUCLEOTIDE SEQUENCE [LARGE SCALE GENOMIC DNA]</scope>
    <source>
        <strain evidence="3">BY5</strain>
    </source>
</reference>
<evidence type="ECO:0000256" key="2">
    <source>
        <dbReference type="SAM" id="Phobius"/>
    </source>
</evidence>
<feature type="transmembrane region" description="Helical" evidence="2">
    <location>
        <begin position="68"/>
        <end position="85"/>
    </location>
</feature>
<feature type="region of interest" description="Disordered" evidence="1">
    <location>
        <begin position="1"/>
        <end position="20"/>
    </location>
</feature>
<organism evidence="3 4">
    <name type="scientific">Candidatus Ozemobacter sibiricus</name>
    <dbReference type="NCBI Taxonomy" id="2268124"/>
    <lineage>
        <taxon>Bacteria</taxon>
        <taxon>Candidatus Ozemobacteria</taxon>
        <taxon>Candidatus Ozemobacterales</taxon>
        <taxon>Candidatus Ozemobacteraceae</taxon>
        <taxon>Candidatus Ozemobacter</taxon>
    </lineage>
</organism>